<keyword evidence="1" id="KW-0472">Membrane</keyword>
<keyword evidence="1" id="KW-1133">Transmembrane helix</keyword>
<name>A0ABN6ZC61_9FIRM</name>
<accession>A0ABN6ZC61</accession>
<evidence type="ECO:0000313" key="3">
    <source>
        <dbReference type="Proteomes" id="UP001432099"/>
    </source>
</evidence>
<dbReference type="Proteomes" id="UP001432099">
    <property type="component" value="Chromosome"/>
</dbReference>
<proteinExistence type="predicted"/>
<keyword evidence="3" id="KW-1185">Reference proteome</keyword>
<dbReference type="RefSeq" id="WP_338507203.1">
    <property type="nucleotide sequence ID" value="NZ_AP028127.1"/>
</dbReference>
<evidence type="ECO:0000256" key="1">
    <source>
        <dbReference type="SAM" id="Phobius"/>
    </source>
</evidence>
<protein>
    <submittedName>
        <fullName evidence="2">Uncharacterized protein</fullName>
    </submittedName>
</protein>
<dbReference type="EMBL" id="AP028127">
    <property type="protein sequence ID" value="BEH91419.1"/>
    <property type="molecule type" value="Genomic_DNA"/>
</dbReference>
<feature type="transmembrane region" description="Helical" evidence="1">
    <location>
        <begin position="50"/>
        <end position="70"/>
    </location>
</feature>
<gene>
    <name evidence="2" type="ORF">T23_15210</name>
</gene>
<organism evidence="2 3">
    <name type="scientific">Turicibacter faecis</name>
    <dbReference type="NCBI Taxonomy" id="2963365"/>
    <lineage>
        <taxon>Bacteria</taxon>
        <taxon>Bacillati</taxon>
        <taxon>Bacillota</taxon>
        <taxon>Erysipelotrichia</taxon>
        <taxon>Erysipelotrichales</taxon>
        <taxon>Turicibacteraceae</taxon>
        <taxon>Turicibacter</taxon>
    </lineage>
</organism>
<sequence length="95" mass="10751">MNENDSAPINCDECHHDQEFSKEVLKEAGVTTGYLSKETPPIDHPMHRRLHFLMFLILIFFFLIVVLIGGSRLSLTGEEKSNTELVEIPIILGDV</sequence>
<reference evidence="2" key="1">
    <citation type="journal article" date="2024" name="Int. J. Syst. Evol. Microbiol.">
        <title>Turicibacter faecis sp. nov., isolated from faeces of heart failure mouse model.</title>
        <authorList>
            <person name="Imamura Y."/>
            <person name="Motooka D."/>
            <person name="Nakajima Y."/>
            <person name="Ito S."/>
            <person name="Kitakaze M."/>
            <person name="Iida T."/>
            <person name="Nakamura S."/>
        </authorList>
    </citation>
    <scope>NUCLEOTIDE SEQUENCE</scope>
    <source>
        <strain evidence="2">TC023</strain>
    </source>
</reference>
<evidence type="ECO:0000313" key="2">
    <source>
        <dbReference type="EMBL" id="BEH91419.1"/>
    </source>
</evidence>
<keyword evidence="1" id="KW-0812">Transmembrane</keyword>